<protein>
    <submittedName>
        <fullName evidence="1">Uncharacterized protein</fullName>
    </submittedName>
</protein>
<dbReference type="AlphaFoldDB" id="A0AAV7V381"/>
<dbReference type="EMBL" id="JANPWB010000004">
    <property type="protein sequence ID" value="KAJ1194438.1"/>
    <property type="molecule type" value="Genomic_DNA"/>
</dbReference>
<evidence type="ECO:0000313" key="2">
    <source>
        <dbReference type="Proteomes" id="UP001066276"/>
    </source>
</evidence>
<comment type="caution">
    <text evidence="1">The sequence shown here is derived from an EMBL/GenBank/DDBJ whole genome shotgun (WGS) entry which is preliminary data.</text>
</comment>
<gene>
    <name evidence="1" type="ORF">NDU88_003727</name>
</gene>
<keyword evidence="2" id="KW-1185">Reference proteome</keyword>
<organism evidence="1 2">
    <name type="scientific">Pleurodeles waltl</name>
    <name type="common">Iberian ribbed newt</name>
    <dbReference type="NCBI Taxonomy" id="8319"/>
    <lineage>
        <taxon>Eukaryota</taxon>
        <taxon>Metazoa</taxon>
        <taxon>Chordata</taxon>
        <taxon>Craniata</taxon>
        <taxon>Vertebrata</taxon>
        <taxon>Euteleostomi</taxon>
        <taxon>Amphibia</taxon>
        <taxon>Batrachia</taxon>
        <taxon>Caudata</taxon>
        <taxon>Salamandroidea</taxon>
        <taxon>Salamandridae</taxon>
        <taxon>Pleurodelinae</taxon>
        <taxon>Pleurodeles</taxon>
    </lineage>
</organism>
<accession>A0AAV7V381</accession>
<dbReference type="Proteomes" id="UP001066276">
    <property type="component" value="Chromosome 2_2"/>
</dbReference>
<reference evidence="1" key="1">
    <citation type="journal article" date="2022" name="bioRxiv">
        <title>Sequencing and chromosome-scale assembly of the giantPleurodeles waltlgenome.</title>
        <authorList>
            <person name="Brown T."/>
            <person name="Elewa A."/>
            <person name="Iarovenko S."/>
            <person name="Subramanian E."/>
            <person name="Araus A.J."/>
            <person name="Petzold A."/>
            <person name="Susuki M."/>
            <person name="Suzuki K.-i.T."/>
            <person name="Hayashi T."/>
            <person name="Toyoda A."/>
            <person name="Oliveira C."/>
            <person name="Osipova E."/>
            <person name="Leigh N.D."/>
            <person name="Simon A."/>
            <person name="Yun M.H."/>
        </authorList>
    </citation>
    <scope>NUCLEOTIDE SEQUENCE</scope>
    <source>
        <strain evidence="1">20211129_DDA</strain>
        <tissue evidence="1">Liver</tissue>
    </source>
</reference>
<feature type="non-terminal residue" evidence="1">
    <location>
        <position position="56"/>
    </location>
</feature>
<sequence length="56" mass="6862">LSWPFLLEYFSTVSVYARQPNIAVKMTRIHREFQRRARRYRHILDVESGYCNMARQ</sequence>
<name>A0AAV7V381_PLEWA</name>
<evidence type="ECO:0000313" key="1">
    <source>
        <dbReference type="EMBL" id="KAJ1194438.1"/>
    </source>
</evidence>
<proteinExistence type="predicted"/>
<feature type="non-terminal residue" evidence="1">
    <location>
        <position position="1"/>
    </location>
</feature>